<dbReference type="AlphaFoldDB" id="A0A561F1W6"/>
<reference evidence="2 3" key="1">
    <citation type="submission" date="2019-06" db="EMBL/GenBank/DDBJ databases">
        <title>Sequencing the genomes of 1000 actinobacteria strains.</title>
        <authorList>
            <person name="Klenk H.-P."/>
        </authorList>
    </citation>
    <scope>NUCLEOTIDE SEQUENCE [LARGE SCALE GENOMIC DNA]</scope>
    <source>
        <strain evidence="2 3">DSM 41649</strain>
    </source>
</reference>
<accession>A0A561F1W6</accession>
<evidence type="ECO:0000313" key="2">
    <source>
        <dbReference type="EMBL" id="TWE21857.1"/>
    </source>
</evidence>
<keyword evidence="3" id="KW-1185">Reference proteome</keyword>
<name>A0A561F1W6_9ACTN</name>
<evidence type="ECO:0000313" key="3">
    <source>
        <dbReference type="Proteomes" id="UP000318416"/>
    </source>
</evidence>
<dbReference type="Proteomes" id="UP000318416">
    <property type="component" value="Unassembled WGS sequence"/>
</dbReference>
<proteinExistence type="predicted"/>
<dbReference type="EMBL" id="VIVR01000001">
    <property type="protein sequence ID" value="TWE21857.1"/>
    <property type="molecule type" value="Genomic_DNA"/>
</dbReference>
<feature type="region of interest" description="Disordered" evidence="1">
    <location>
        <begin position="1"/>
        <end position="21"/>
    </location>
</feature>
<gene>
    <name evidence="2" type="ORF">FB465_7093</name>
</gene>
<evidence type="ECO:0000256" key="1">
    <source>
        <dbReference type="SAM" id="MobiDB-lite"/>
    </source>
</evidence>
<protein>
    <submittedName>
        <fullName evidence="2">Uncharacterized protein</fullName>
    </submittedName>
</protein>
<sequence>MLPEPIARPGMHCSRPVTEPGRPQAPGAVLLRRVGLLILFRTSPIALPGFMSAVGNRIGVNPRCRARKPHVGVVRQHPHAVLRVQLVELLGAPQDLPVGVPSDAVAGRVDPYLRRRAAPQTTGSPGTA</sequence>
<organism evidence="2 3">
    <name type="scientific">Kitasatospora atroaurantiaca</name>
    <dbReference type="NCBI Taxonomy" id="285545"/>
    <lineage>
        <taxon>Bacteria</taxon>
        <taxon>Bacillati</taxon>
        <taxon>Actinomycetota</taxon>
        <taxon>Actinomycetes</taxon>
        <taxon>Kitasatosporales</taxon>
        <taxon>Streptomycetaceae</taxon>
        <taxon>Kitasatospora</taxon>
    </lineage>
</organism>
<comment type="caution">
    <text evidence="2">The sequence shown here is derived from an EMBL/GenBank/DDBJ whole genome shotgun (WGS) entry which is preliminary data.</text>
</comment>